<dbReference type="EMBL" id="VUNR01000005">
    <property type="protein sequence ID" value="MSU08228.1"/>
    <property type="molecule type" value="Genomic_DNA"/>
</dbReference>
<keyword evidence="2" id="KW-1185">Reference proteome</keyword>
<sequence length="92" mass="10079">MNDRLSNVLACNQLDKPDYHTVCHLALPVSLQLEKGKCKVGKRKGKEAQGTANGYHGVAERPHPAERKVLCKTWGYPIGYKGIVAPHGRGIC</sequence>
<proteinExistence type="predicted"/>
<dbReference type="AlphaFoldDB" id="A0A6I2U9T7"/>
<gene>
    <name evidence="1" type="ORF">FYJ84_04390</name>
</gene>
<organism evidence="1 2">
    <name type="scientific">Anaerovibrio slackiae</name>
    <dbReference type="NCBI Taxonomy" id="2652309"/>
    <lineage>
        <taxon>Bacteria</taxon>
        <taxon>Bacillati</taxon>
        <taxon>Bacillota</taxon>
        <taxon>Negativicutes</taxon>
        <taxon>Selenomonadales</taxon>
        <taxon>Selenomonadaceae</taxon>
        <taxon>Anaerovibrio</taxon>
    </lineage>
</organism>
<evidence type="ECO:0000313" key="1">
    <source>
        <dbReference type="EMBL" id="MSU08228.1"/>
    </source>
</evidence>
<comment type="caution">
    <text evidence="1">The sequence shown here is derived from an EMBL/GenBank/DDBJ whole genome shotgun (WGS) entry which is preliminary data.</text>
</comment>
<name>A0A6I2U9T7_9FIRM</name>
<dbReference type="Proteomes" id="UP000433181">
    <property type="component" value="Unassembled WGS sequence"/>
</dbReference>
<protein>
    <submittedName>
        <fullName evidence="1">Uncharacterized protein</fullName>
    </submittedName>
</protein>
<reference evidence="1 2" key="1">
    <citation type="submission" date="2019-08" db="EMBL/GenBank/DDBJ databases">
        <title>In-depth cultivation of the pig gut microbiome towards novel bacterial diversity and tailored functional studies.</title>
        <authorList>
            <person name="Wylensek D."/>
            <person name="Hitch T.C.A."/>
            <person name="Clavel T."/>
        </authorList>
    </citation>
    <scope>NUCLEOTIDE SEQUENCE [LARGE SCALE GENOMIC DNA]</scope>
    <source>
        <strain evidence="1 2">WCA-693-APC-5D-A</strain>
    </source>
</reference>
<accession>A0A6I2U9T7</accession>
<dbReference type="RefSeq" id="WP_154406387.1">
    <property type="nucleotide sequence ID" value="NZ_VUNR01000005.1"/>
</dbReference>
<dbReference type="GeneID" id="96778145"/>
<evidence type="ECO:0000313" key="2">
    <source>
        <dbReference type="Proteomes" id="UP000433181"/>
    </source>
</evidence>